<reference evidence="1" key="1">
    <citation type="submission" date="2020-02" db="EMBL/GenBank/DDBJ databases">
        <authorList>
            <person name="Meier V. D."/>
        </authorList>
    </citation>
    <scope>NUCLEOTIDE SEQUENCE</scope>
    <source>
        <strain evidence="1">AVDCRST_MAG86</strain>
    </source>
</reference>
<organism evidence="1">
    <name type="scientific">uncultured Truepera sp</name>
    <dbReference type="NCBI Taxonomy" id="543023"/>
    <lineage>
        <taxon>Bacteria</taxon>
        <taxon>Thermotogati</taxon>
        <taxon>Deinococcota</taxon>
        <taxon>Deinococci</taxon>
        <taxon>Trueperales</taxon>
        <taxon>Trueperaceae</taxon>
        <taxon>Truepera</taxon>
        <taxon>environmental samples</taxon>
    </lineage>
</organism>
<gene>
    <name evidence="1" type="ORF">AVDCRST_MAG86-4347</name>
</gene>
<sequence>PFAMFSYWLLSGFISTGKGSNPNTPRHCILCNP</sequence>
<evidence type="ECO:0000313" key="1">
    <source>
        <dbReference type="EMBL" id="CAA9589203.1"/>
    </source>
</evidence>
<dbReference type="EMBL" id="CADCWP010000373">
    <property type="protein sequence ID" value="CAA9589203.1"/>
    <property type="molecule type" value="Genomic_DNA"/>
</dbReference>
<proteinExistence type="predicted"/>
<name>A0A6J4VVE4_9DEIN</name>
<dbReference type="AlphaFoldDB" id="A0A6J4VVE4"/>
<accession>A0A6J4VVE4</accession>
<feature type="non-terminal residue" evidence="1">
    <location>
        <position position="1"/>
    </location>
</feature>
<protein>
    <submittedName>
        <fullName evidence="1">Uncharacterized protein</fullName>
    </submittedName>
</protein>